<dbReference type="GO" id="GO:0003677">
    <property type="term" value="F:DNA binding"/>
    <property type="evidence" value="ECO:0007669"/>
    <property type="project" value="InterPro"/>
</dbReference>
<dbReference type="InterPro" id="IPR050336">
    <property type="entry name" value="Chromosome_partition/occlusion"/>
</dbReference>
<dbReference type="OrthoDB" id="7908920at2"/>
<dbReference type="Proteomes" id="UP000254939">
    <property type="component" value="Unassembled WGS sequence"/>
</dbReference>
<evidence type="ECO:0000259" key="2">
    <source>
        <dbReference type="SMART" id="SM00470"/>
    </source>
</evidence>
<dbReference type="InterPro" id="IPR036086">
    <property type="entry name" value="ParB/Sulfiredoxin_sf"/>
</dbReference>
<accession>A0A370KGT4</accession>
<dbReference type="RefSeq" id="WP_114715400.1">
    <property type="nucleotide sequence ID" value="NZ_KZ857269.1"/>
</dbReference>
<dbReference type="AlphaFoldDB" id="A0A370KGT4"/>
<sequence length="337" mass="36725">MARKNLLASITATMGDDVDRGALSASEARASYTRRGASRSMIQSLDELAETSMRVLDGEAVISLDPGDLDGSFVADRIGDDDEAFESLKEAIRHSGQSTPILVRPHPTDDGRYMIVFGHRRARAARELGLKVRAVVKPLADIEHVIAQGQENTARADLTFIEKAIFANRLQRSGMSRDVLKTALTVDDSLLSRMLSVAEAVPDAVLDALGAAKGIGRDRWEELKKLLLNPSVNARARETVEEQAFVACETDEAKFLFLLSTLKSAGKSNRRLKQARGSTAWTPSDKSVTVLATPKGNGLIMEFGNPKGKSFGQWLSSNLESLFEQYSSSEEKQKTGD</sequence>
<dbReference type="GO" id="GO:0005694">
    <property type="term" value="C:chromosome"/>
    <property type="evidence" value="ECO:0007669"/>
    <property type="project" value="TreeGrafter"/>
</dbReference>
<dbReference type="Gene3D" id="1.10.10.2830">
    <property type="match status" value="1"/>
</dbReference>
<dbReference type="Gene3D" id="3.90.1530.30">
    <property type="match status" value="1"/>
</dbReference>
<dbReference type="GO" id="GO:0007059">
    <property type="term" value="P:chromosome segregation"/>
    <property type="evidence" value="ECO:0007669"/>
    <property type="project" value="TreeGrafter"/>
</dbReference>
<protein>
    <submittedName>
        <fullName evidence="3">Plasmid partitioning protein RepB</fullName>
    </submittedName>
</protein>
<dbReference type="NCBIfam" id="TIGR03454">
    <property type="entry name" value="partition_RepB"/>
    <property type="match status" value="1"/>
</dbReference>
<dbReference type="NCBIfam" id="TIGR00180">
    <property type="entry name" value="parB_part"/>
    <property type="match status" value="1"/>
</dbReference>
<dbReference type="PANTHER" id="PTHR33375:SF1">
    <property type="entry name" value="CHROMOSOME-PARTITIONING PROTEIN PARB-RELATED"/>
    <property type="match status" value="1"/>
</dbReference>
<proteinExistence type="inferred from homology"/>
<dbReference type="Pfam" id="PF07506">
    <property type="entry name" value="RepB"/>
    <property type="match status" value="1"/>
</dbReference>
<evidence type="ECO:0000256" key="1">
    <source>
        <dbReference type="ARBA" id="ARBA00006295"/>
    </source>
</evidence>
<dbReference type="InterPro" id="IPR011111">
    <property type="entry name" value="Plasmid_RepB"/>
</dbReference>
<dbReference type="InterPro" id="IPR004437">
    <property type="entry name" value="ParB/RepB/Spo0J"/>
</dbReference>
<reference evidence="3 4" key="1">
    <citation type="submission" date="2017-03" db="EMBL/GenBank/DDBJ databases">
        <title>Genome analysis of Rhizobial strains effectives or ineffectives for nitrogen fixation isolated from bean seeds.</title>
        <authorList>
            <person name="Peralta H."/>
            <person name="Aguilar-Vera A."/>
            <person name="Mora Y."/>
            <person name="Vargas-Lagunas C."/>
            <person name="Girard L."/>
            <person name="Mora J."/>
        </authorList>
    </citation>
    <scope>NUCLEOTIDE SEQUENCE [LARGE SCALE GENOMIC DNA]</scope>
    <source>
        <strain evidence="3 4">CCGM3</strain>
    </source>
</reference>
<evidence type="ECO:0000313" key="4">
    <source>
        <dbReference type="Proteomes" id="UP000254939"/>
    </source>
</evidence>
<dbReference type="InterPro" id="IPR003115">
    <property type="entry name" value="ParB_N"/>
</dbReference>
<dbReference type="Pfam" id="PF02195">
    <property type="entry name" value="ParB_N"/>
    <property type="match status" value="1"/>
</dbReference>
<evidence type="ECO:0000313" key="3">
    <source>
        <dbReference type="EMBL" id="RDJ03857.1"/>
    </source>
</evidence>
<organism evidence="3 4">
    <name type="scientific">Rhizobium grahamii</name>
    <dbReference type="NCBI Taxonomy" id="1120045"/>
    <lineage>
        <taxon>Bacteria</taxon>
        <taxon>Pseudomonadati</taxon>
        <taxon>Pseudomonadota</taxon>
        <taxon>Alphaproteobacteria</taxon>
        <taxon>Hyphomicrobiales</taxon>
        <taxon>Rhizobiaceae</taxon>
        <taxon>Rhizobium/Agrobacterium group</taxon>
        <taxon>Rhizobium</taxon>
    </lineage>
</organism>
<name>A0A370KGT4_9HYPH</name>
<dbReference type="SUPFAM" id="SSF110849">
    <property type="entry name" value="ParB/Sulfiredoxin"/>
    <property type="match status" value="1"/>
</dbReference>
<dbReference type="InterPro" id="IPR037972">
    <property type="entry name" value="RepB_N"/>
</dbReference>
<dbReference type="SUPFAM" id="SSF109709">
    <property type="entry name" value="KorB DNA-binding domain-like"/>
    <property type="match status" value="1"/>
</dbReference>
<dbReference type="EMBL" id="NAAC01000041">
    <property type="protein sequence ID" value="RDJ03857.1"/>
    <property type="molecule type" value="Genomic_DNA"/>
</dbReference>
<comment type="caution">
    <text evidence="3">The sequence shown here is derived from an EMBL/GenBank/DDBJ whole genome shotgun (WGS) entry which is preliminary data.</text>
</comment>
<dbReference type="PANTHER" id="PTHR33375">
    <property type="entry name" value="CHROMOSOME-PARTITIONING PROTEIN PARB-RELATED"/>
    <property type="match status" value="1"/>
</dbReference>
<comment type="similarity">
    <text evidence="1">Belongs to the ParB family.</text>
</comment>
<dbReference type="CDD" id="cd16405">
    <property type="entry name" value="RepB_like_N"/>
    <property type="match status" value="1"/>
</dbReference>
<gene>
    <name evidence="3" type="ORF">B5K06_28500</name>
</gene>
<dbReference type="SMART" id="SM00470">
    <property type="entry name" value="ParB"/>
    <property type="match status" value="1"/>
</dbReference>
<feature type="domain" description="ParB-like N-terminal" evidence="2">
    <location>
        <begin position="62"/>
        <end position="153"/>
    </location>
</feature>
<dbReference type="InterPro" id="IPR017819">
    <property type="entry name" value="Plasmid_partition_RepB"/>
</dbReference>